<accession>A0A8T0UA44</accession>
<dbReference type="AlphaFoldDB" id="A0A8T0UA44"/>
<name>A0A8T0UA44_PANVG</name>
<keyword evidence="2" id="KW-1185">Reference proteome</keyword>
<protein>
    <submittedName>
        <fullName evidence="1">Uncharacterized protein</fullName>
    </submittedName>
</protein>
<organism evidence="1 2">
    <name type="scientific">Panicum virgatum</name>
    <name type="common">Blackwell switchgrass</name>
    <dbReference type="NCBI Taxonomy" id="38727"/>
    <lineage>
        <taxon>Eukaryota</taxon>
        <taxon>Viridiplantae</taxon>
        <taxon>Streptophyta</taxon>
        <taxon>Embryophyta</taxon>
        <taxon>Tracheophyta</taxon>
        <taxon>Spermatophyta</taxon>
        <taxon>Magnoliopsida</taxon>
        <taxon>Liliopsida</taxon>
        <taxon>Poales</taxon>
        <taxon>Poaceae</taxon>
        <taxon>PACMAD clade</taxon>
        <taxon>Panicoideae</taxon>
        <taxon>Panicodae</taxon>
        <taxon>Paniceae</taxon>
        <taxon>Panicinae</taxon>
        <taxon>Panicum</taxon>
        <taxon>Panicum sect. Hiantes</taxon>
    </lineage>
</organism>
<proteinExistence type="predicted"/>
<evidence type="ECO:0000313" key="1">
    <source>
        <dbReference type="EMBL" id="KAG2619670.1"/>
    </source>
</evidence>
<dbReference type="EMBL" id="CM029042">
    <property type="protein sequence ID" value="KAG2619670.1"/>
    <property type="molecule type" value="Genomic_DNA"/>
</dbReference>
<dbReference type="Proteomes" id="UP000823388">
    <property type="component" value="Chromosome 3N"/>
</dbReference>
<comment type="caution">
    <text evidence="1">The sequence shown here is derived from an EMBL/GenBank/DDBJ whole genome shotgun (WGS) entry which is preliminary data.</text>
</comment>
<reference evidence="1" key="1">
    <citation type="submission" date="2020-05" db="EMBL/GenBank/DDBJ databases">
        <title>WGS assembly of Panicum virgatum.</title>
        <authorList>
            <person name="Lovell J.T."/>
            <person name="Jenkins J."/>
            <person name="Shu S."/>
            <person name="Juenger T.E."/>
            <person name="Schmutz J."/>
        </authorList>
    </citation>
    <scope>NUCLEOTIDE SEQUENCE</scope>
    <source>
        <strain evidence="1">AP13</strain>
    </source>
</reference>
<gene>
    <name evidence="1" type="ORF">PVAP13_3NG125401</name>
</gene>
<evidence type="ECO:0000313" key="2">
    <source>
        <dbReference type="Proteomes" id="UP000823388"/>
    </source>
</evidence>
<sequence length="32" mass="3717">MQVHKHCNAFTSFTDLLMGSREIDDMSVQDLF</sequence>